<gene>
    <name evidence="15" type="ORF">IZO911_LOCUS16406</name>
    <name evidence="16" type="ORF">KXQ929_LOCUS210</name>
</gene>
<dbReference type="GO" id="GO:0015031">
    <property type="term" value="P:protein transport"/>
    <property type="evidence" value="ECO:0007669"/>
    <property type="project" value="UniProtKB-UniRule"/>
</dbReference>
<accession>A0A814FBX4</accession>
<keyword evidence="11 14" id="KW-0472">Membrane</keyword>
<evidence type="ECO:0000256" key="13">
    <source>
        <dbReference type="ARBA" id="ARBA00025582"/>
    </source>
</evidence>
<evidence type="ECO:0000313" key="17">
    <source>
        <dbReference type="Proteomes" id="UP000663860"/>
    </source>
</evidence>
<dbReference type="PIRSF" id="PIRSF016478">
    <property type="entry name" value="Coatomer_esu"/>
    <property type="match status" value="1"/>
</dbReference>
<comment type="similarity">
    <text evidence="3 14">Belongs to the COPE family.</text>
</comment>
<evidence type="ECO:0000256" key="6">
    <source>
        <dbReference type="ARBA" id="ARBA00022448"/>
    </source>
</evidence>
<evidence type="ECO:0000256" key="11">
    <source>
        <dbReference type="ARBA" id="ARBA00023136"/>
    </source>
</evidence>
<keyword evidence="9 14" id="KW-0653">Protein transport</keyword>
<dbReference type="PANTHER" id="PTHR10805">
    <property type="entry name" value="COATOMER SUBUNIT EPSILON"/>
    <property type="match status" value="1"/>
</dbReference>
<comment type="caution">
    <text evidence="15">The sequence shown here is derived from an EMBL/GenBank/DDBJ whole genome shotgun (WGS) entry which is preliminary data.</text>
</comment>
<dbReference type="GO" id="GO:0005198">
    <property type="term" value="F:structural molecule activity"/>
    <property type="evidence" value="ECO:0007669"/>
    <property type="project" value="UniProtKB-UniRule"/>
</dbReference>
<evidence type="ECO:0000256" key="5">
    <source>
        <dbReference type="ARBA" id="ARBA00015828"/>
    </source>
</evidence>
<sequence>MPRGEDREPDELFEIRTNFYTGNYQQVINEATKLKVPQNLQTEKDLFMYRSYIAQKKYGVVLDEIRPNVSQEELIAVRLLADFLANESKHDNILRDLDSKMGGNVKNSFCLLMTAYMYYLSENYEVALKVLHNADSLECCALTIQALLKMDRLDLAKKELKRMTELDEDSVLTQLSTAWVNIAIGSEKLQEAYYIFQELSDKHTATPLLLNGQAVCHIAQGKYEDAQTALQEALDRDSNDPQTLINLIGLSQLTAKPIEVSNRYVSQMKDSHGNHPFVKDLANKANELDRLVRNYQPSVSS</sequence>
<evidence type="ECO:0000256" key="1">
    <source>
        <dbReference type="ARBA" id="ARBA00004255"/>
    </source>
</evidence>
<reference evidence="15" key="1">
    <citation type="submission" date="2021-02" db="EMBL/GenBank/DDBJ databases">
        <authorList>
            <person name="Nowell W R."/>
        </authorList>
    </citation>
    <scope>NUCLEOTIDE SEQUENCE</scope>
</reference>
<dbReference type="PANTHER" id="PTHR10805:SF0">
    <property type="entry name" value="COATOMER SUBUNIT EPSILON"/>
    <property type="match status" value="1"/>
</dbReference>
<name>A0A814FBX4_9BILA</name>
<evidence type="ECO:0000256" key="12">
    <source>
        <dbReference type="ARBA" id="ARBA00023329"/>
    </source>
</evidence>
<evidence type="ECO:0000256" key="7">
    <source>
        <dbReference type="ARBA" id="ARBA00022490"/>
    </source>
</evidence>
<comment type="subcellular location">
    <subcellularLocation>
        <location evidence="2">Cytoplasmic vesicle</location>
        <location evidence="2">COPI-coated vesicle membrane</location>
        <topology evidence="2">Peripheral membrane protein</topology>
        <orientation evidence="2">Cytoplasmic side</orientation>
    </subcellularLocation>
    <subcellularLocation>
        <location evidence="1">Golgi apparatus membrane</location>
        <topology evidence="1">Peripheral membrane protein</topology>
        <orientation evidence="1">Cytoplasmic side</orientation>
    </subcellularLocation>
</comment>
<evidence type="ECO:0000256" key="4">
    <source>
        <dbReference type="ARBA" id="ARBA00011775"/>
    </source>
</evidence>
<keyword evidence="10 14" id="KW-0333">Golgi apparatus</keyword>
<dbReference type="InterPro" id="IPR006822">
    <property type="entry name" value="Coatomer_esu"/>
</dbReference>
<evidence type="ECO:0000256" key="3">
    <source>
        <dbReference type="ARBA" id="ARBA00008827"/>
    </source>
</evidence>
<dbReference type="SUPFAM" id="SSF48452">
    <property type="entry name" value="TPR-like"/>
    <property type="match status" value="1"/>
</dbReference>
<dbReference type="AlphaFoldDB" id="A0A814FBX4"/>
<dbReference type="GO" id="GO:0006888">
    <property type="term" value="P:endoplasmic reticulum to Golgi vesicle-mediated transport"/>
    <property type="evidence" value="ECO:0007669"/>
    <property type="project" value="TreeGrafter"/>
</dbReference>
<dbReference type="InterPro" id="IPR019734">
    <property type="entry name" value="TPR_rpt"/>
</dbReference>
<evidence type="ECO:0000313" key="16">
    <source>
        <dbReference type="EMBL" id="CAF3503808.1"/>
    </source>
</evidence>
<keyword evidence="6 14" id="KW-0813">Transport</keyword>
<dbReference type="EMBL" id="CAJNOE010000147">
    <property type="protein sequence ID" value="CAF0977883.1"/>
    <property type="molecule type" value="Genomic_DNA"/>
</dbReference>
<evidence type="ECO:0000256" key="10">
    <source>
        <dbReference type="ARBA" id="ARBA00023034"/>
    </source>
</evidence>
<dbReference type="InterPro" id="IPR011990">
    <property type="entry name" value="TPR-like_helical_dom_sf"/>
</dbReference>
<dbReference type="GO" id="GO:0030126">
    <property type="term" value="C:COPI vesicle coat"/>
    <property type="evidence" value="ECO:0007669"/>
    <property type="project" value="TreeGrafter"/>
</dbReference>
<protein>
    <recommendedName>
        <fullName evidence="5 14">Coatomer subunit epsilon</fullName>
    </recommendedName>
</protein>
<evidence type="ECO:0000313" key="15">
    <source>
        <dbReference type="EMBL" id="CAF0977883.1"/>
    </source>
</evidence>
<dbReference type="SMART" id="SM00028">
    <property type="entry name" value="TPR"/>
    <property type="match status" value="1"/>
</dbReference>
<dbReference type="Pfam" id="PF04733">
    <property type="entry name" value="Coatomer_E"/>
    <property type="match status" value="1"/>
</dbReference>
<dbReference type="GO" id="GO:0006890">
    <property type="term" value="P:retrograde vesicle-mediated transport, Golgi to endoplasmic reticulum"/>
    <property type="evidence" value="ECO:0007669"/>
    <property type="project" value="UniProtKB-UniRule"/>
</dbReference>
<dbReference type="EMBL" id="CAJOBB010000005">
    <property type="protein sequence ID" value="CAF3503808.1"/>
    <property type="molecule type" value="Genomic_DNA"/>
</dbReference>
<dbReference type="Proteomes" id="UP000663860">
    <property type="component" value="Unassembled WGS sequence"/>
</dbReference>
<evidence type="ECO:0000256" key="14">
    <source>
        <dbReference type="PIRNR" id="PIRNR016478"/>
    </source>
</evidence>
<dbReference type="FunFam" id="1.25.40.10:FF:000140">
    <property type="entry name" value="Coatomer subunit epsilon"/>
    <property type="match status" value="1"/>
</dbReference>
<evidence type="ECO:0000256" key="2">
    <source>
        <dbReference type="ARBA" id="ARBA00004347"/>
    </source>
</evidence>
<dbReference type="GO" id="GO:0000139">
    <property type="term" value="C:Golgi membrane"/>
    <property type="evidence" value="ECO:0007669"/>
    <property type="project" value="UniProtKB-SubCell"/>
</dbReference>
<dbReference type="GO" id="GO:0006891">
    <property type="term" value="P:intra-Golgi vesicle-mediated transport"/>
    <property type="evidence" value="ECO:0007669"/>
    <property type="project" value="TreeGrafter"/>
</dbReference>
<keyword evidence="7 14" id="KW-0963">Cytoplasm</keyword>
<evidence type="ECO:0000256" key="8">
    <source>
        <dbReference type="ARBA" id="ARBA00022892"/>
    </source>
</evidence>
<keyword evidence="8 14" id="KW-0931">ER-Golgi transport</keyword>
<comment type="subunit">
    <text evidence="4">Oligomeric complex that consists of at least the alpha, beta, beta', gamma, delta, epsilon and zeta subunits.</text>
</comment>
<evidence type="ECO:0000256" key="9">
    <source>
        <dbReference type="ARBA" id="ARBA00022927"/>
    </source>
</evidence>
<dbReference type="Proteomes" id="UP000663868">
    <property type="component" value="Unassembled WGS sequence"/>
</dbReference>
<organism evidence="15 17">
    <name type="scientific">Adineta steineri</name>
    <dbReference type="NCBI Taxonomy" id="433720"/>
    <lineage>
        <taxon>Eukaryota</taxon>
        <taxon>Metazoa</taxon>
        <taxon>Spiralia</taxon>
        <taxon>Gnathifera</taxon>
        <taxon>Rotifera</taxon>
        <taxon>Eurotatoria</taxon>
        <taxon>Bdelloidea</taxon>
        <taxon>Adinetida</taxon>
        <taxon>Adinetidae</taxon>
        <taxon>Adineta</taxon>
    </lineage>
</organism>
<comment type="function">
    <text evidence="13 14">The coatomer is a cytosolic protein complex that binds to dilysine motifs and reversibly associates with Golgi non-clathrin-coated vesicles, which further mediate biosynthetic protein transport from the ER, via the Golgi up to the trans Golgi network. The coatomer complex is required for budding from Golgi membranes, and is essential for the retrograde Golgi-to-ER transport of dilysine-tagged proteins.</text>
</comment>
<keyword evidence="12 14" id="KW-0968">Cytoplasmic vesicle</keyword>
<dbReference type="Gene3D" id="1.25.40.10">
    <property type="entry name" value="Tetratricopeptide repeat domain"/>
    <property type="match status" value="1"/>
</dbReference>
<proteinExistence type="inferred from homology"/>